<sequence>MSAVTEKVAFPKTHSVERDGWTLTLKCWGIYTKFVYGIAQPGQPKGSVKLGGHGMSVSLGASLDPINLSAGRDLMLQLGYELMNKYNKEVNRQFLYDFCKEAFRPYEHYSSVSIR</sequence>
<comment type="caution">
    <text evidence="1">The sequence shown here is derived from an EMBL/GenBank/DDBJ whole genome shotgun (WGS) entry which is preliminary data.</text>
</comment>
<accession>A0A1F8EC66</accession>
<proteinExistence type="predicted"/>
<reference evidence="1 2" key="1">
    <citation type="journal article" date="2016" name="Nat. Commun.">
        <title>Thousands of microbial genomes shed light on interconnected biogeochemical processes in an aquifer system.</title>
        <authorList>
            <person name="Anantharaman K."/>
            <person name="Brown C.T."/>
            <person name="Hug L.A."/>
            <person name="Sharon I."/>
            <person name="Castelle C.J."/>
            <person name="Probst A.J."/>
            <person name="Thomas B.C."/>
            <person name="Singh A."/>
            <person name="Wilkins M.J."/>
            <person name="Karaoz U."/>
            <person name="Brodie E.L."/>
            <person name="Williams K.H."/>
            <person name="Hubbard S.S."/>
            <person name="Banfield J.F."/>
        </authorList>
    </citation>
    <scope>NUCLEOTIDE SEQUENCE [LARGE SCALE GENOMIC DNA]</scope>
</reference>
<evidence type="ECO:0000313" key="2">
    <source>
        <dbReference type="Proteomes" id="UP000176893"/>
    </source>
</evidence>
<organism evidence="1 2">
    <name type="scientific">Candidatus Yanofskybacteria bacterium RIFCSPHIGHO2_01_FULL_41_26</name>
    <dbReference type="NCBI Taxonomy" id="1802661"/>
    <lineage>
        <taxon>Bacteria</taxon>
        <taxon>Candidatus Yanofskyibacteriota</taxon>
    </lineage>
</organism>
<gene>
    <name evidence="1" type="ORF">A2649_02975</name>
</gene>
<dbReference type="EMBL" id="MGJB01000015">
    <property type="protein sequence ID" value="OGM98511.1"/>
    <property type="molecule type" value="Genomic_DNA"/>
</dbReference>
<dbReference type="Proteomes" id="UP000176893">
    <property type="component" value="Unassembled WGS sequence"/>
</dbReference>
<dbReference type="AlphaFoldDB" id="A0A1F8EC66"/>
<protein>
    <submittedName>
        <fullName evidence="1">Uncharacterized protein</fullName>
    </submittedName>
</protein>
<name>A0A1F8EC66_9BACT</name>
<evidence type="ECO:0000313" key="1">
    <source>
        <dbReference type="EMBL" id="OGM98511.1"/>
    </source>
</evidence>